<keyword evidence="1" id="KW-0677">Repeat</keyword>
<accession>A0AAV7I6E2</accession>
<name>A0AAV7I6E2_COTGL</name>
<protein>
    <submittedName>
        <fullName evidence="4">Uncharacterized protein</fullName>
    </submittedName>
</protein>
<evidence type="ECO:0000313" key="5">
    <source>
        <dbReference type="Proteomes" id="UP000826195"/>
    </source>
</evidence>
<dbReference type="InterPro" id="IPR036770">
    <property type="entry name" value="Ankyrin_rpt-contain_sf"/>
</dbReference>
<evidence type="ECO:0000256" key="1">
    <source>
        <dbReference type="ARBA" id="ARBA00022737"/>
    </source>
</evidence>
<evidence type="ECO:0000256" key="2">
    <source>
        <dbReference type="ARBA" id="ARBA00023043"/>
    </source>
</evidence>
<feature type="repeat" description="ANK" evidence="3">
    <location>
        <begin position="94"/>
        <end position="126"/>
    </location>
</feature>
<organism evidence="4 5">
    <name type="scientific">Cotesia glomerata</name>
    <name type="common">Lepidopteran parasitic wasp</name>
    <name type="synonym">Apanteles glomeratus</name>
    <dbReference type="NCBI Taxonomy" id="32391"/>
    <lineage>
        <taxon>Eukaryota</taxon>
        <taxon>Metazoa</taxon>
        <taxon>Ecdysozoa</taxon>
        <taxon>Arthropoda</taxon>
        <taxon>Hexapoda</taxon>
        <taxon>Insecta</taxon>
        <taxon>Pterygota</taxon>
        <taxon>Neoptera</taxon>
        <taxon>Endopterygota</taxon>
        <taxon>Hymenoptera</taxon>
        <taxon>Apocrita</taxon>
        <taxon>Ichneumonoidea</taxon>
        <taxon>Braconidae</taxon>
        <taxon>Microgastrinae</taxon>
        <taxon>Cotesia</taxon>
    </lineage>
</organism>
<sequence>MAKFINLKKGYELNMKLYKGTKFNEIEHDIPAKSNWIYIVGCLLANGQNFGAAQFTGQYAGFTALHYACLDGDFNMVVKLRGKYGVDPMVKACDGVEPIHLAAFLGRFDIVYQILEMGVLNNIKLNYSHLKKYAIKEHKWEPNFRDEMDLFTYGTFNNNNKRSKGLCSITKFFLNYPPPLPIHDIHNKTILLYTIESQEFQLAELILGRMDIKELKQCDKKGVTAFHAIINELLSIKLNDNAQKHNIDKHFCNWMKKFYHAGLNINVVIDSASRTPLHITADHNLFTTLKYLLSKQQLFFSSQTRPLIYYAQRQNYFDKKYSLYNRINSININMLRLFTDDISLRLYFGYPVEKSEKQLIERLWIEKCDNLIIYLNKKATNYSLMLTNIKEKSVIFGHKKMSLYQALMAPQKEFNIVAKRKSYGFKTIDDCDGNQIVLVDLLESRLRATIERMHIFQQWQKIANHLIKSLLLPYDCLWYIATYMDNCDLDNLIKACSNSY</sequence>
<dbReference type="PANTHER" id="PTHR24198:SF165">
    <property type="entry name" value="ANKYRIN REPEAT-CONTAINING PROTEIN-RELATED"/>
    <property type="match status" value="1"/>
</dbReference>
<dbReference type="Gene3D" id="1.25.40.20">
    <property type="entry name" value="Ankyrin repeat-containing domain"/>
    <property type="match status" value="2"/>
</dbReference>
<dbReference type="SMART" id="SM00248">
    <property type="entry name" value="ANK"/>
    <property type="match status" value="4"/>
</dbReference>
<keyword evidence="2 3" id="KW-0040">ANK repeat</keyword>
<evidence type="ECO:0000256" key="3">
    <source>
        <dbReference type="PROSITE-ProRule" id="PRU00023"/>
    </source>
</evidence>
<reference evidence="4 5" key="1">
    <citation type="journal article" date="2021" name="J. Hered.">
        <title>A chromosome-level genome assembly of the parasitoid wasp, Cotesia glomerata (Hymenoptera: Braconidae).</title>
        <authorList>
            <person name="Pinto B.J."/>
            <person name="Weis J.J."/>
            <person name="Gamble T."/>
            <person name="Ode P.J."/>
            <person name="Paul R."/>
            <person name="Zaspel J.M."/>
        </authorList>
    </citation>
    <scope>NUCLEOTIDE SEQUENCE [LARGE SCALE GENOMIC DNA]</scope>
    <source>
        <strain evidence="4">CgM1</strain>
    </source>
</reference>
<dbReference type="InterPro" id="IPR002110">
    <property type="entry name" value="Ankyrin_rpt"/>
</dbReference>
<comment type="caution">
    <text evidence="4">The sequence shown here is derived from an EMBL/GenBank/DDBJ whole genome shotgun (WGS) entry which is preliminary data.</text>
</comment>
<dbReference type="PROSITE" id="PS50088">
    <property type="entry name" value="ANK_REPEAT"/>
    <property type="match status" value="1"/>
</dbReference>
<dbReference type="PROSITE" id="PS50297">
    <property type="entry name" value="ANK_REP_REGION"/>
    <property type="match status" value="1"/>
</dbReference>
<dbReference type="Proteomes" id="UP000826195">
    <property type="component" value="Unassembled WGS sequence"/>
</dbReference>
<proteinExistence type="predicted"/>
<dbReference type="SUPFAM" id="SSF48403">
    <property type="entry name" value="Ankyrin repeat"/>
    <property type="match status" value="1"/>
</dbReference>
<evidence type="ECO:0000313" key="4">
    <source>
        <dbReference type="EMBL" id="KAH0546320.1"/>
    </source>
</evidence>
<keyword evidence="5" id="KW-1185">Reference proteome</keyword>
<dbReference type="Pfam" id="PF12796">
    <property type="entry name" value="Ank_2"/>
    <property type="match status" value="1"/>
</dbReference>
<dbReference type="EMBL" id="JAHXZJ010002237">
    <property type="protein sequence ID" value="KAH0546320.1"/>
    <property type="molecule type" value="Genomic_DNA"/>
</dbReference>
<dbReference type="AlphaFoldDB" id="A0AAV7I6E2"/>
<gene>
    <name evidence="4" type="ORF">KQX54_008393</name>
</gene>
<dbReference type="PANTHER" id="PTHR24198">
    <property type="entry name" value="ANKYRIN REPEAT AND PROTEIN KINASE DOMAIN-CONTAINING PROTEIN"/>
    <property type="match status" value="1"/>
</dbReference>